<dbReference type="RefSeq" id="WP_338707286.1">
    <property type="nucleotide sequence ID" value="NZ_CP145892.1"/>
</dbReference>
<accession>A0ABD8AS76</accession>
<sequence>MSSETSDKLTEMGLYESGENTYLWNYKKLSTIFAKLLHFQTTCANIP</sequence>
<evidence type="ECO:0000313" key="1">
    <source>
        <dbReference type="EMBL" id="WWP20368.1"/>
    </source>
</evidence>
<name>A0ABD8AS76_PAEAM</name>
<protein>
    <submittedName>
        <fullName evidence="1">Uncharacterized protein</fullName>
    </submittedName>
</protein>
<dbReference type="AlphaFoldDB" id="A0ABD8AS76"/>
<dbReference type="Proteomes" id="UP001364764">
    <property type="component" value="Chromosome"/>
</dbReference>
<reference evidence="1 2" key="1">
    <citation type="submission" date="2024-02" db="EMBL/GenBank/DDBJ databases">
        <title>Complete sequences of two Paenibacillus sp. strains and one Lysinibacillus strain isolated from the environment on STAA medium highlight biotechnological potential.</title>
        <authorList>
            <person name="Attere S.A."/>
            <person name="Piche L.C."/>
            <person name="Intertaglia L."/>
            <person name="Lami R."/>
            <person name="Charette S.J."/>
            <person name="Vincent A.T."/>
        </authorList>
    </citation>
    <scope>NUCLEOTIDE SEQUENCE [LARGE SCALE GENOMIC DNA]</scope>
    <source>
        <strain evidence="1 2">Y5S-7</strain>
    </source>
</reference>
<dbReference type="EMBL" id="CP145892">
    <property type="protein sequence ID" value="WWP20368.1"/>
    <property type="molecule type" value="Genomic_DNA"/>
</dbReference>
<evidence type="ECO:0000313" key="2">
    <source>
        <dbReference type="Proteomes" id="UP001364764"/>
    </source>
</evidence>
<organism evidence="1 2">
    <name type="scientific">Paenibacillus amylolyticus</name>
    <dbReference type="NCBI Taxonomy" id="1451"/>
    <lineage>
        <taxon>Bacteria</taxon>
        <taxon>Bacillati</taxon>
        <taxon>Bacillota</taxon>
        <taxon>Bacilli</taxon>
        <taxon>Bacillales</taxon>
        <taxon>Paenibacillaceae</taxon>
        <taxon>Paenibacillus</taxon>
    </lineage>
</organism>
<proteinExistence type="predicted"/>
<dbReference type="GeneID" id="93479555"/>
<gene>
    <name evidence="1" type="ORF">V6668_28780</name>
</gene>